<evidence type="ECO:0000256" key="4">
    <source>
        <dbReference type="ARBA" id="ARBA00022475"/>
    </source>
</evidence>
<dbReference type="GO" id="GO:0005886">
    <property type="term" value="C:plasma membrane"/>
    <property type="evidence" value="ECO:0007669"/>
    <property type="project" value="UniProtKB-SubCell"/>
</dbReference>
<keyword evidence="6 10" id="KW-1133">Transmembrane helix</keyword>
<dbReference type="GO" id="GO:0042910">
    <property type="term" value="F:xenobiotic transmembrane transporter activity"/>
    <property type="evidence" value="ECO:0007669"/>
    <property type="project" value="InterPro"/>
</dbReference>
<evidence type="ECO:0000256" key="5">
    <source>
        <dbReference type="ARBA" id="ARBA00022692"/>
    </source>
</evidence>
<keyword evidence="5 10" id="KW-0812">Transmembrane</keyword>
<keyword evidence="3" id="KW-0050">Antiport</keyword>
<keyword evidence="2" id="KW-0813">Transport</keyword>
<dbReference type="NCBIfam" id="TIGR00797">
    <property type="entry name" value="matE"/>
    <property type="match status" value="1"/>
</dbReference>
<evidence type="ECO:0000256" key="1">
    <source>
        <dbReference type="ARBA" id="ARBA00004429"/>
    </source>
</evidence>
<accession>A0A2V4N393</accession>
<reference evidence="11 12" key="1">
    <citation type="submission" date="2018-05" db="EMBL/GenBank/DDBJ databases">
        <title>Oceanovita maritima gen. nov., sp. nov., a marine bacterium in the family Rhodobacteraceae isolated from surface seawater of Lundu port Xiamen, China.</title>
        <authorList>
            <person name="Hetharua B.H."/>
            <person name="Min D."/>
            <person name="Liao H."/>
            <person name="Tian Y."/>
        </authorList>
    </citation>
    <scope>NUCLEOTIDE SEQUENCE [LARGE SCALE GENOMIC DNA]</scope>
    <source>
        <strain evidence="11 12">FSX-11</strain>
    </source>
</reference>
<feature type="transmembrane region" description="Helical" evidence="10">
    <location>
        <begin position="397"/>
        <end position="419"/>
    </location>
</feature>
<evidence type="ECO:0000256" key="8">
    <source>
        <dbReference type="ARBA" id="ARBA00023136"/>
    </source>
</evidence>
<proteinExistence type="predicted"/>
<dbReference type="Proteomes" id="UP000248012">
    <property type="component" value="Unassembled WGS sequence"/>
</dbReference>
<comment type="caution">
    <text evidence="11">The sequence shown here is derived from an EMBL/GenBank/DDBJ whole genome shotgun (WGS) entry which is preliminary data.</text>
</comment>
<keyword evidence="4" id="KW-1003">Cell membrane</keyword>
<keyword evidence="7" id="KW-0406">Ion transport</keyword>
<feature type="transmembrane region" description="Helical" evidence="10">
    <location>
        <begin position="55"/>
        <end position="76"/>
    </location>
</feature>
<feature type="transmembrane region" description="Helical" evidence="10">
    <location>
        <begin position="197"/>
        <end position="222"/>
    </location>
</feature>
<dbReference type="PANTHER" id="PTHR43298:SF2">
    <property type="entry name" value="FMN_FAD EXPORTER YEEO-RELATED"/>
    <property type="match status" value="1"/>
</dbReference>
<feature type="transmembrane region" description="Helical" evidence="10">
    <location>
        <begin position="136"/>
        <end position="153"/>
    </location>
</feature>
<evidence type="ECO:0000256" key="9">
    <source>
        <dbReference type="ARBA" id="ARBA00031636"/>
    </source>
</evidence>
<keyword evidence="12" id="KW-1185">Reference proteome</keyword>
<evidence type="ECO:0000256" key="7">
    <source>
        <dbReference type="ARBA" id="ARBA00023065"/>
    </source>
</evidence>
<dbReference type="GO" id="GO:0006811">
    <property type="term" value="P:monoatomic ion transport"/>
    <property type="evidence" value="ECO:0007669"/>
    <property type="project" value="UniProtKB-KW"/>
</dbReference>
<feature type="transmembrane region" description="Helical" evidence="10">
    <location>
        <begin position="165"/>
        <end position="185"/>
    </location>
</feature>
<evidence type="ECO:0000256" key="6">
    <source>
        <dbReference type="ARBA" id="ARBA00022989"/>
    </source>
</evidence>
<evidence type="ECO:0000256" key="2">
    <source>
        <dbReference type="ARBA" id="ARBA00022448"/>
    </source>
</evidence>
<dbReference type="Pfam" id="PF01554">
    <property type="entry name" value="MatE"/>
    <property type="match status" value="2"/>
</dbReference>
<dbReference type="InterPro" id="IPR002528">
    <property type="entry name" value="MATE_fam"/>
</dbReference>
<dbReference type="InterPro" id="IPR048279">
    <property type="entry name" value="MdtK-like"/>
</dbReference>
<comment type="subcellular location">
    <subcellularLocation>
        <location evidence="1">Cell inner membrane</location>
        <topology evidence="1">Multi-pass membrane protein</topology>
    </subcellularLocation>
</comment>
<dbReference type="CDD" id="cd13131">
    <property type="entry name" value="MATE_NorM_like"/>
    <property type="match status" value="1"/>
</dbReference>
<evidence type="ECO:0000256" key="3">
    <source>
        <dbReference type="ARBA" id="ARBA00022449"/>
    </source>
</evidence>
<feature type="transmembrane region" description="Helical" evidence="10">
    <location>
        <begin position="280"/>
        <end position="300"/>
    </location>
</feature>
<evidence type="ECO:0000313" key="11">
    <source>
        <dbReference type="EMBL" id="PYC49234.1"/>
    </source>
</evidence>
<evidence type="ECO:0000256" key="10">
    <source>
        <dbReference type="SAM" id="Phobius"/>
    </source>
</evidence>
<dbReference type="GO" id="GO:0015297">
    <property type="term" value="F:antiporter activity"/>
    <property type="evidence" value="ECO:0007669"/>
    <property type="project" value="UniProtKB-KW"/>
</dbReference>
<dbReference type="EMBL" id="QFVT01000002">
    <property type="protein sequence ID" value="PYC49234.1"/>
    <property type="molecule type" value="Genomic_DNA"/>
</dbReference>
<sequence>MAGSATPELSVGGHIRAVSVLGVPLIGSHVAQHAIHLIDAVMLGRYDVEALAAEVLGGTLFFVLFIMGSGFAFGVMPMVAEAMGRGAEAEVRRATRMGLWISLAFGVLTLPLFLLSEPIFIAIGQEAEISRLAGEYLSVLGISILPALMVMVLKNYLAALEKTQVVLWITLIALPLNALLNYPLIFGAWGVPEMGVLGAAIGSLLATTFSMLALGAYIWIYVPQHEIFSRIWRPDWEAFAAVFKLGWPIGVSNLAEVGLFAATSMMAGWLGTIVLAGHGIALQITSLTFMVHLGLSNAATVRAGRAMGRGDGAGLKRGARVVIVMSICVALITAALFVIFGETFVGMFLSADDPDRASVVAVGGLLLIAAAVFQLVDAAQVMGIGLLRGLHDTRVPMVIAAVSYWIIGVPVSYLLGFTFGYGGVGIWLGLAVGLGFAGVAMMWRFWRVAAPKVGPARI</sequence>
<protein>
    <recommendedName>
        <fullName evidence="9">Multidrug-efflux transporter</fullName>
    </recommendedName>
</protein>
<gene>
    <name evidence="11" type="ORF">DI396_01880</name>
</gene>
<keyword evidence="8 10" id="KW-0472">Membrane</keyword>
<dbReference type="PANTHER" id="PTHR43298">
    <property type="entry name" value="MULTIDRUG RESISTANCE PROTEIN NORM-RELATED"/>
    <property type="match status" value="1"/>
</dbReference>
<feature type="transmembrane region" description="Helical" evidence="10">
    <location>
        <begin position="357"/>
        <end position="376"/>
    </location>
</feature>
<dbReference type="PIRSF" id="PIRSF006603">
    <property type="entry name" value="DinF"/>
    <property type="match status" value="1"/>
</dbReference>
<dbReference type="OrthoDB" id="9780160at2"/>
<organism evidence="11 12">
    <name type="scientific">Litorivita pollutaquae</name>
    <dbReference type="NCBI Taxonomy" id="2200892"/>
    <lineage>
        <taxon>Bacteria</taxon>
        <taxon>Pseudomonadati</taxon>
        <taxon>Pseudomonadota</taxon>
        <taxon>Alphaproteobacteria</taxon>
        <taxon>Rhodobacterales</taxon>
        <taxon>Paracoccaceae</taxon>
        <taxon>Litorivita</taxon>
    </lineage>
</organism>
<evidence type="ECO:0000313" key="12">
    <source>
        <dbReference type="Proteomes" id="UP000248012"/>
    </source>
</evidence>
<name>A0A2V4N393_9RHOB</name>
<feature type="transmembrane region" description="Helical" evidence="10">
    <location>
        <begin position="321"/>
        <end position="345"/>
    </location>
</feature>
<dbReference type="InterPro" id="IPR050222">
    <property type="entry name" value="MATE_MdtK"/>
</dbReference>
<dbReference type="AlphaFoldDB" id="A0A2V4N393"/>
<feature type="transmembrane region" description="Helical" evidence="10">
    <location>
        <begin position="425"/>
        <end position="446"/>
    </location>
</feature>
<feature type="transmembrane region" description="Helical" evidence="10">
    <location>
        <begin position="97"/>
        <end position="116"/>
    </location>
</feature>